<gene>
    <name evidence="8" type="primary">LOC104714970</name>
</gene>
<dbReference type="InterPro" id="IPR036322">
    <property type="entry name" value="WD40_repeat_dom_sf"/>
</dbReference>
<dbReference type="PANTHER" id="PTHR22746">
    <property type="entry name" value="RAB6A-GEF COMPLEX PARTNER PROTEIN 1"/>
    <property type="match status" value="1"/>
</dbReference>
<dbReference type="RefSeq" id="XP_019085395.1">
    <property type="nucleotide sequence ID" value="XM_019229850.1"/>
</dbReference>
<name>A0ABM1QF57_CAMSA</name>
<evidence type="ECO:0000256" key="4">
    <source>
        <dbReference type="ARBA" id="ARBA00022512"/>
    </source>
</evidence>
<organism evidence="7 8">
    <name type="scientific">Camelina sativa</name>
    <name type="common">False flax</name>
    <name type="synonym">Myagrum sativum</name>
    <dbReference type="NCBI Taxonomy" id="90675"/>
    <lineage>
        <taxon>Eukaryota</taxon>
        <taxon>Viridiplantae</taxon>
        <taxon>Streptophyta</taxon>
        <taxon>Embryophyta</taxon>
        <taxon>Tracheophyta</taxon>
        <taxon>Spermatophyta</taxon>
        <taxon>Magnoliopsida</taxon>
        <taxon>eudicotyledons</taxon>
        <taxon>Gunneridae</taxon>
        <taxon>Pentapetalae</taxon>
        <taxon>rosids</taxon>
        <taxon>malvids</taxon>
        <taxon>Brassicales</taxon>
        <taxon>Brassicaceae</taxon>
        <taxon>Camelineae</taxon>
        <taxon>Camelina</taxon>
    </lineage>
</organism>
<dbReference type="Pfam" id="PF03283">
    <property type="entry name" value="PAE"/>
    <property type="match status" value="1"/>
</dbReference>
<dbReference type="Proteomes" id="UP000694864">
    <property type="component" value="Chromosome 9"/>
</dbReference>
<comment type="function">
    <text evidence="1 6">Hydrolyzes acetyl esters in homogalacturonan regions of pectin. In type I primary cell wall, galacturonic acid residues of pectin can be acetylated at the O-2 and O-3 positions. Decreasing the degree of acetylation of pectin gels in vitro alters their physical properties.</text>
</comment>
<dbReference type="SUPFAM" id="SSF50978">
    <property type="entry name" value="WD40 repeat-like"/>
    <property type="match status" value="1"/>
</dbReference>
<keyword evidence="5 6" id="KW-0961">Cell wall biogenesis/degradation</keyword>
<reference evidence="7" key="1">
    <citation type="journal article" date="2014" name="Nat. Commun.">
        <title>The emerging biofuel crop Camelina sativa retains a highly undifferentiated hexaploid genome structure.</title>
        <authorList>
            <person name="Kagale S."/>
            <person name="Koh C."/>
            <person name="Nixon J."/>
            <person name="Bollina V."/>
            <person name="Clarke W.E."/>
            <person name="Tuteja R."/>
            <person name="Spillane C."/>
            <person name="Robinson S.J."/>
            <person name="Links M.G."/>
            <person name="Clarke C."/>
            <person name="Higgins E.E."/>
            <person name="Huebert T."/>
            <person name="Sharpe A.G."/>
            <person name="Parkin I.A."/>
        </authorList>
    </citation>
    <scope>NUCLEOTIDE SEQUENCE [LARGE SCALE GENOMIC DNA]</scope>
    <source>
        <strain evidence="7">cv. DH55</strain>
    </source>
</reference>
<evidence type="ECO:0000256" key="1">
    <source>
        <dbReference type="ARBA" id="ARBA00003534"/>
    </source>
</evidence>
<keyword evidence="6" id="KW-0964">Secreted</keyword>
<dbReference type="InterPro" id="IPR004963">
    <property type="entry name" value="PAE/NOTUM"/>
</dbReference>
<comment type="similarity">
    <text evidence="3 6">Belongs to the pectinacetylesterase family.</text>
</comment>
<accession>A0ABM1QF57</accession>
<evidence type="ECO:0000256" key="2">
    <source>
        <dbReference type="ARBA" id="ARBA00004191"/>
    </source>
</evidence>
<dbReference type="GeneID" id="104714970"/>
<dbReference type="EC" id="3.1.1.-" evidence="6"/>
<evidence type="ECO:0000256" key="6">
    <source>
        <dbReference type="RuleBase" id="RU363114"/>
    </source>
</evidence>
<sequence>MVDAVKSFATSTHNGVFINSCFAHCQSERQDTWYAPDSPTVHGKTVAKSVGDCYHVKMLNTQCCLTNATPALIPSNVKQTSLFFLHICPSSQRVVYLKLAGRLLLVVSPSHLELWGSSQQRVEKSVREEGENLHAVWSPDSKLIAVLTSSFFLHIYKIKPGERQPSELCFATISLLLSEQVPFAGKDLSLSNFVRDSKTMLLGLSDGCLYSISWKGEFGGAFSIGFHSSDSNIDRLLSYTFGNGLVSGVASETLASDKDFLTKSAIVQLLVKILNSLFLFIGFEACLGLKQSLRFFLGTLSLANCELNWLGSACMLGVGKEISMGMTSG</sequence>
<evidence type="ECO:0000313" key="7">
    <source>
        <dbReference type="Proteomes" id="UP000694864"/>
    </source>
</evidence>
<evidence type="ECO:0000256" key="3">
    <source>
        <dbReference type="ARBA" id="ARBA00005784"/>
    </source>
</evidence>
<protein>
    <recommendedName>
        <fullName evidence="6">Pectin acetylesterase</fullName>
        <ecNumber evidence="6">3.1.1.-</ecNumber>
    </recommendedName>
</protein>
<evidence type="ECO:0000313" key="8">
    <source>
        <dbReference type="RefSeq" id="XP_019085395.1"/>
    </source>
</evidence>
<dbReference type="PANTHER" id="PTHR22746:SF10">
    <property type="entry name" value="GUANINE NUCLEOTIDE EXCHANGE FACTOR SUBUNIT RIC1"/>
    <property type="match status" value="1"/>
</dbReference>
<keyword evidence="7" id="KW-1185">Reference proteome</keyword>
<comment type="subcellular location">
    <subcellularLocation>
        <location evidence="2 6">Secreted</location>
        <location evidence="2 6">Cell wall</location>
    </subcellularLocation>
</comment>
<reference evidence="8" key="2">
    <citation type="submission" date="2025-08" db="UniProtKB">
        <authorList>
            <consortium name="RefSeq"/>
        </authorList>
    </citation>
    <scope>IDENTIFICATION</scope>
    <source>
        <tissue evidence="8">Leaf</tissue>
    </source>
</reference>
<keyword evidence="6" id="KW-0378">Hydrolase</keyword>
<evidence type="ECO:0000256" key="5">
    <source>
        <dbReference type="ARBA" id="ARBA00023316"/>
    </source>
</evidence>
<dbReference type="InterPro" id="IPR040096">
    <property type="entry name" value="Ric1"/>
</dbReference>
<keyword evidence="4 6" id="KW-0134">Cell wall</keyword>
<proteinExistence type="inferred from homology"/>